<dbReference type="Pfam" id="PF00589">
    <property type="entry name" value="Phage_integrase"/>
    <property type="match status" value="1"/>
</dbReference>
<comment type="caution">
    <text evidence="7">The sequence shown here is derived from an EMBL/GenBank/DDBJ whole genome shotgun (WGS) entry which is preliminary data.</text>
</comment>
<dbReference type="PANTHER" id="PTHR30629">
    <property type="entry name" value="PROPHAGE INTEGRASE"/>
    <property type="match status" value="1"/>
</dbReference>
<dbReference type="Gene3D" id="1.10.150.130">
    <property type="match status" value="1"/>
</dbReference>
<protein>
    <recommendedName>
        <fullName evidence="6">Tyr recombinase domain-containing protein</fullName>
    </recommendedName>
</protein>
<reference evidence="7 8" key="1">
    <citation type="submission" date="2019-04" db="EMBL/GenBank/DDBJ databases">
        <title>Crenobacter sp. nov.</title>
        <authorList>
            <person name="Shi S."/>
        </authorList>
    </citation>
    <scope>NUCLEOTIDE SEQUENCE [LARGE SCALE GENOMIC DNA]</scope>
    <source>
        <strain evidence="7 8">GY 70310</strain>
    </source>
</reference>
<dbReference type="InterPro" id="IPR002104">
    <property type="entry name" value="Integrase_catalytic"/>
</dbReference>
<keyword evidence="8" id="KW-1185">Reference proteome</keyword>
<keyword evidence="4" id="KW-0233">DNA recombination</keyword>
<dbReference type="EMBL" id="STGJ01000017">
    <property type="protein sequence ID" value="TIC79570.1"/>
    <property type="molecule type" value="Genomic_DNA"/>
</dbReference>
<name>A0A4T0ULR0_9NEIS</name>
<dbReference type="Gene3D" id="3.30.160.390">
    <property type="entry name" value="Integrase, DNA-binding domain"/>
    <property type="match status" value="1"/>
</dbReference>
<dbReference type="Proteomes" id="UP000308891">
    <property type="component" value="Unassembled WGS sequence"/>
</dbReference>
<proteinExistence type="inferred from homology"/>
<comment type="similarity">
    <text evidence="1">Belongs to the 'phage' integrase family.</text>
</comment>
<evidence type="ECO:0000256" key="3">
    <source>
        <dbReference type="ARBA" id="ARBA00023125"/>
    </source>
</evidence>
<keyword evidence="2" id="KW-0229">DNA integration</keyword>
<evidence type="ECO:0000256" key="2">
    <source>
        <dbReference type="ARBA" id="ARBA00022908"/>
    </source>
</evidence>
<dbReference type="InterPro" id="IPR025166">
    <property type="entry name" value="Integrase_DNA_bind_dom"/>
</dbReference>
<feature type="domain" description="Tyr recombinase" evidence="6">
    <location>
        <begin position="298"/>
        <end position="511"/>
    </location>
</feature>
<dbReference type="PROSITE" id="PS51898">
    <property type="entry name" value="TYR_RECOMBINASE"/>
    <property type="match status" value="1"/>
</dbReference>
<keyword evidence="3" id="KW-0238">DNA-binding</keyword>
<dbReference type="SUPFAM" id="SSF56349">
    <property type="entry name" value="DNA breaking-rejoining enzymes"/>
    <property type="match status" value="1"/>
</dbReference>
<dbReference type="Gene3D" id="1.10.443.10">
    <property type="entry name" value="Intergrase catalytic core"/>
    <property type="match status" value="1"/>
</dbReference>
<accession>A0A4T0ULR0</accession>
<evidence type="ECO:0000259" key="6">
    <source>
        <dbReference type="PROSITE" id="PS51898"/>
    </source>
</evidence>
<dbReference type="InterPro" id="IPR038488">
    <property type="entry name" value="Integrase_DNA-bd_sf"/>
</dbReference>
<gene>
    <name evidence="7" type="ORF">E5K04_13605</name>
</gene>
<sequence length="541" mass="60477">MVARANCTPVCPQFFSSRTAMPATRLLTAKEIENAKLPAGEAELVLRDGDGLELRLRPRNKQWRFRYSWNGGRAAIIICPFGETKAERAQSTKIARAAADQYRAWLRPPKDGSGTEPRDPREVLAAAAVERQREEEAERARIEAEETRAKAEREAEERAAAELTMDELFAQWDASHGVMLAPHWRAVRQSHWRCHVSPLVGRLKVSQADRAPLIKHYDRLKKAGKDATAKVALALVKQVVAWGADRALVDESHPLLHLRVPRANRIAGKRQSPDSFDAAKYLAKHGDGVIGEDAEDDKAGRALKLEEVVELLNKKLPASSQAETGKAIIRLMLATGIRASQAVALRWKWVLLDRRVIIFPAGTMKAGKTHHVHLSDYAAAQLAQMLEFKTGEFVFQAPRKANAHVRRDNVGTDISKRQLYKDASATDEEFAARVAKRMESRRCRKETDLYNMPFGKWTLYDLRRTAATLLMGLVAADWDVVQRILAHADPHGVTGRYVRFSAWDDRCKALDELGRALEACQRGEQPSADSTNVIGFARKTG</sequence>
<evidence type="ECO:0000256" key="1">
    <source>
        <dbReference type="ARBA" id="ARBA00008857"/>
    </source>
</evidence>
<organism evidence="7 8">
    <name type="scientific">Crenobacter intestini</name>
    <dbReference type="NCBI Taxonomy" id="2563443"/>
    <lineage>
        <taxon>Bacteria</taxon>
        <taxon>Pseudomonadati</taxon>
        <taxon>Pseudomonadota</taxon>
        <taxon>Betaproteobacteria</taxon>
        <taxon>Neisseriales</taxon>
        <taxon>Neisseriaceae</taxon>
        <taxon>Crenobacter</taxon>
    </lineage>
</organism>
<evidence type="ECO:0000256" key="5">
    <source>
        <dbReference type="SAM" id="MobiDB-lite"/>
    </source>
</evidence>
<dbReference type="InterPro" id="IPR010998">
    <property type="entry name" value="Integrase_recombinase_N"/>
</dbReference>
<dbReference type="Pfam" id="PF13356">
    <property type="entry name" value="Arm-DNA-bind_3"/>
    <property type="match status" value="1"/>
</dbReference>
<dbReference type="InterPro" id="IPR050808">
    <property type="entry name" value="Phage_Integrase"/>
</dbReference>
<evidence type="ECO:0000313" key="7">
    <source>
        <dbReference type="EMBL" id="TIC79570.1"/>
    </source>
</evidence>
<dbReference type="OrthoDB" id="9775880at2"/>
<evidence type="ECO:0000313" key="8">
    <source>
        <dbReference type="Proteomes" id="UP000308891"/>
    </source>
</evidence>
<dbReference type="GO" id="GO:0003677">
    <property type="term" value="F:DNA binding"/>
    <property type="evidence" value="ECO:0007669"/>
    <property type="project" value="UniProtKB-KW"/>
</dbReference>
<dbReference type="PANTHER" id="PTHR30629:SF2">
    <property type="entry name" value="PROPHAGE INTEGRASE INTS-RELATED"/>
    <property type="match status" value="1"/>
</dbReference>
<dbReference type="GO" id="GO:0006310">
    <property type="term" value="P:DNA recombination"/>
    <property type="evidence" value="ECO:0007669"/>
    <property type="project" value="UniProtKB-KW"/>
</dbReference>
<evidence type="ECO:0000256" key="4">
    <source>
        <dbReference type="ARBA" id="ARBA00023172"/>
    </source>
</evidence>
<dbReference type="GO" id="GO:0015074">
    <property type="term" value="P:DNA integration"/>
    <property type="evidence" value="ECO:0007669"/>
    <property type="project" value="UniProtKB-KW"/>
</dbReference>
<dbReference type="InterPro" id="IPR011010">
    <property type="entry name" value="DNA_brk_join_enz"/>
</dbReference>
<dbReference type="InterPro" id="IPR013762">
    <property type="entry name" value="Integrase-like_cat_sf"/>
</dbReference>
<feature type="region of interest" description="Disordered" evidence="5">
    <location>
        <begin position="131"/>
        <end position="150"/>
    </location>
</feature>
<dbReference type="AlphaFoldDB" id="A0A4T0ULR0"/>